<dbReference type="OrthoDB" id="6086702at2"/>
<gene>
    <name evidence="2" type="ORF">SI859A1_00087</name>
</gene>
<accession>Q1YDH9</accession>
<feature type="region of interest" description="Disordered" evidence="1">
    <location>
        <begin position="244"/>
        <end position="275"/>
    </location>
</feature>
<dbReference type="GO" id="GO:0005975">
    <property type="term" value="P:carbohydrate metabolic process"/>
    <property type="evidence" value="ECO:0007669"/>
    <property type="project" value="InterPro"/>
</dbReference>
<sequence>MSAADFPLARRQLDAAGVAGVELAFWWRDDDARGATPELARLLAQRRETGVPLALAVIPDRTRPDLLDGMTADDDIRLFLHGWCHANHAPAGEKRAEFGDHRPAAAMLEDISRGRDRLAALADGRFLPVFVPPWNRIGPGIAARLGETGLSGLSVFARPASRHCVHTHLDLMDWRAGRAQDAATLDRLLAAQIAARLAGGGATPAGIPSAAPMRPDMPTEAPARMSAGGADPIAGETSATIPSAARMRPGMPAEVPARTPAGGPEPVGGAPSETQPIGLLTHHLQHDAAAWERLAALLTQLAPRPGVVWPKLPDLFALQPVTRPRS</sequence>
<dbReference type="InterPro" id="IPR011330">
    <property type="entry name" value="Glyco_hydro/deAcase_b/a-brl"/>
</dbReference>
<dbReference type="EMBL" id="AAPJ01000013">
    <property type="protein sequence ID" value="EAS48318.1"/>
    <property type="molecule type" value="Genomic_DNA"/>
</dbReference>
<reference evidence="2 3" key="1">
    <citation type="journal article" date="2008" name="Appl. Environ. Microbiol.">
        <title>Genomic insights into Mn(II) oxidation by the marine alphaproteobacterium Aurantimonas sp. strain SI85-9A1.</title>
        <authorList>
            <person name="Dick G.J."/>
            <person name="Podell S."/>
            <person name="Johnson H.A."/>
            <person name="Rivera-Espinoza Y."/>
            <person name="Bernier-Latmani R."/>
            <person name="McCarthy J.K."/>
            <person name="Torpey J.W."/>
            <person name="Clement B.G."/>
            <person name="Gaasterland T."/>
            <person name="Tebo B.M."/>
        </authorList>
    </citation>
    <scope>NUCLEOTIDE SEQUENCE [LARGE SCALE GENOMIC DNA]</scope>
    <source>
        <strain evidence="2 3">SI85-9A1</strain>
    </source>
</reference>
<proteinExistence type="predicted"/>
<evidence type="ECO:0000313" key="3">
    <source>
        <dbReference type="Proteomes" id="UP000000321"/>
    </source>
</evidence>
<comment type="caution">
    <text evidence="2">The sequence shown here is derived from an EMBL/GenBank/DDBJ whole genome shotgun (WGS) entry which is preliminary data.</text>
</comment>
<evidence type="ECO:0000313" key="2">
    <source>
        <dbReference type="EMBL" id="EAS48318.1"/>
    </source>
</evidence>
<protein>
    <recommendedName>
        <fullName evidence="4">Polysaccharide deacetylase</fullName>
    </recommendedName>
</protein>
<organism evidence="2 3">
    <name type="scientific">Aurantimonas manganoxydans (strain ATCC BAA-1229 / DSM 21871 / SI85-9A1)</name>
    <dbReference type="NCBI Taxonomy" id="287752"/>
    <lineage>
        <taxon>Bacteria</taxon>
        <taxon>Pseudomonadati</taxon>
        <taxon>Pseudomonadota</taxon>
        <taxon>Alphaproteobacteria</taxon>
        <taxon>Hyphomicrobiales</taxon>
        <taxon>Aurantimonadaceae</taxon>
        <taxon>Aurantimonas</taxon>
    </lineage>
</organism>
<feature type="compositionally biased region" description="Low complexity" evidence="1">
    <location>
        <begin position="260"/>
        <end position="271"/>
    </location>
</feature>
<name>Q1YDH9_AURMS</name>
<dbReference type="HOGENOM" id="CLU_073819_1_0_5"/>
<dbReference type="BioCyc" id="AURANTIMONAS:SI859A1_00087-MONOMER"/>
<dbReference type="Proteomes" id="UP000000321">
    <property type="component" value="Unassembled WGS sequence"/>
</dbReference>
<dbReference type="AlphaFoldDB" id="Q1YDH9"/>
<keyword evidence="3" id="KW-1185">Reference proteome</keyword>
<evidence type="ECO:0000256" key="1">
    <source>
        <dbReference type="SAM" id="MobiDB-lite"/>
    </source>
</evidence>
<dbReference type="SUPFAM" id="SSF88713">
    <property type="entry name" value="Glycoside hydrolase/deacetylase"/>
    <property type="match status" value="1"/>
</dbReference>
<dbReference type="RefSeq" id="WP_009207976.1">
    <property type="nucleotide sequence ID" value="NZ_BBWP01000035.1"/>
</dbReference>
<evidence type="ECO:0008006" key="4">
    <source>
        <dbReference type="Google" id="ProtNLM"/>
    </source>
</evidence>
<dbReference type="Gene3D" id="3.20.20.370">
    <property type="entry name" value="Glycoside hydrolase/deacetylase"/>
    <property type="match status" value="1"/>
</dbReference>